<comment type="caution">
    <text evidence="8">The sequence shown here is derived from an EMBL/GenBank/DDBJ whole genome shotgun (WGS) entry which is preliminary data.</text>
</comment>
<dbReference type="PROSITE" id="PS50888">
    <property type="entry name" value="BHLH"/>
    <property type="match status" value="1"/>
</dbReference>
<keyword evidence="3" id="KW-0238">DNA-binding</keyword>
<comment type="subcellular location">
    <subcellularLocation>
        <location evidence="1">Nucleus</location>
    </subcellularLocation>
</comment>
<dbReference type="InterPro" id="IPR036638">
    <property type="entry name" value="HLH_DNA-bd_sf"/>
</dbReference>
<evidence type="ECO:0000256" key="4">
    <source>
        <dbReference type="ARBA" id="ARBA00023163"/>
    </source>
</evidence>
<dbReference type="Pfam" id="PF00010">
    <property type="entry name" value="HLH"/>
    <property type="match status" value="1"/>
</dbReference>
<evidence type="ECO:0000313" key="8">
    <source>
        <dbReference type="EMBL" id="GMJ01926.1"/>
    </source>
</evidence>
<dbReference type="EMBL" id="BSYR01000035">
    <property type="protein sequence ID" value="GMJ01926.1"/>
    <property type="molecule type" value="Genomic_DNA"/>
</dbReference>
<reference evidence="8" key="1">
    <citation type="submission" date="2023-05" db="EMBL/GenBank/DDBJ databases">
        <title>Genome and transcriptome analyses reveal genes involved in the formation of fine ridges on petal epidermal cells in Hibiscus trionum.</title>
        <authorList>
            <person name="Koshimizu S."/>
            <person name="Masuda S."/>
            <person name="Ishii T."/>
            <person name="Shirasu K."/>
            <person name="Hoshino A."/>
            <person name="Arita M."/>
        </authorList>
    </citation>
    <scope>NUCLEOTIDE SEQUENCE</scope>
    <source>
        <strain evidence="8">Hamamatsu line</strain>
    </source>
</reference>
<organism evidence="8 9">
    <name type="scientific">Hibiscus trionum</name>
    <name type="common">Flower of an hour</name>
    <dbReference type="NCBI Taxonomy" id="183268"/>
    <lineage>
        <taxon>Eukaryota</taxon>
        <taxon>Viridiplantae</taxon>
        <taxon>Streptophyta</taxon>
        <taxon>Embryophyta</taxon>
        <taxon>Tracheophyta</taxon>
        <taxon>Spermatophyta</taxon>
        <taxon>Magnoliopsida</taxon>
        <taxon>eudicotyledons</taxon>
        <taxon>Gunneridae</taxon>
        <taxon>Pentapetalae</taxon>
        <taxon>rosids</taxon>
        <taxon>malvids</taxon>
        <taxon>Malvales</taxon>
        <taxon>Malvaceae</taxon>
        <taxon>Malvoideae</taxon>
        <taxon>Hibiscus</taxon>
    </lineage>
</organism>
<dbReference type="CDD" id="cd11393">
    <property type="entry name" value="bHLH_AtbHLH_like"/>
    <property type="match status" value="1"/>
</dbReference>
<accession>A0A9W7IT88</accession>
<name>A0A9W7IT88_HIBTR</name>
<dbReference type="InterPro" id="IPR044658">
    <property type="entry name" value="bHLH92/bHLH041-like"/>
</dbReference>
<dbReference type="Proteomes" id="UP001165190">
    <property type="component" value="Unassembled WGS sequence"/>
</dbReference>
<evidence type="ECO:0000259" key="7">
    <source>
        <dbReference type="PROSITE" id="PS50888"/>
    </source>
</evidence>
<evidence type="ECO:0000256" key="5">
    <source>
        <dbReference type="ARBA" id="ARBA00023242"/>
    </source>
</evidence>
<dbReference type="SMART" id="SM00353">
    <property type="entry name" value="HLH"/>
    <property type="match status" value="1"/>
</dbReference>
<evidence type="ECO:0000313" key="9">
    <source>
        <dbReference type="Proteomes" id="UP001165190"/>
    </source>
</evidence>
<dbReference type="AlphaFoldDB" id="A0A9W7IT88"/>
<feature type="domain" description="BHLH" evidence="7">
    <location>
        <begin position="66"/>
        <end position="115"/>
    </location>
</feature>
<keyword evidence="4" id="KW-0804">Transcription</keyword>
<dbReference type="OrthoDB" id="1885111at2759"/>
<dbReference type="InterPro" id="IPR045239">
    <property type="entry name" value="bHLH95_bHLH"/>
</dbReference>
<dbReference type="PANTHER" id="PTHR46665:SF6">
    <property type="entry name" value="TRANSCRIPTION FACTOR BHLH92"/>
    <property type="match status" value="1"/>
</dbReference>
<keyword evidence="5" id="KW-0539">Nucleus</keyword>
<dbReference type="SUPFAM" id="SSF47459">
    <property type="entry name" value="HLH, helix-loop-helix DNA-binding domain"/>
    <property type="match status" value="1"/>
</dbReference>
<evidence type="ECO:0000256" key="1">
    <source>
        <dbReference type="ARBA" id="ARBA00004123"/>
    </source>
</evidence>
<proteinExistence type="predicted"/>
<evidence type="ECO:0000256" key="6">
    <source>
        <dbReference type="SAM" id="Coils"/>
    </source>
</evidence>
<feature type="coiled-coil region" evidence="6">
    <location>
        <begin position="105"/>
        <end position="139"/>
    </location>
</feature>
<dbReference type="GO" id="GO:0005634">
    <property type="term" value="C:nucleus"/>
    <property type="evidence" value="ECO:0007669"/>
    <property type="project" value="UniProtKB-SubCell"/>
</dbReference>
<protein>
    <recommendedName>
        <fullName evidence="7">BHLH domain-containing protein</fullName>
    </recommendedName>
</protein>
<dbReference type="GO" id="GO:0046983">
    <property type="term" value="F:protein dimerization activity"/>
    <property type="evidence" value="ECO:0007669"/>
    <property type="project" value="InterPro"/>
</dbReference>
<gene>
    <name evidence="8" type="ORF">HRI_003861800</name>
</gene>
<dbReference type="PANTHER" id="PTHR46665">
    <property type="entry name" value="TRANSCRIPTION FACTOR BHLH041-RELATED-RELATED"/>
    <property type="match status" value="1"/>
</dbReference>
<dbReference type="Gene3D" id="4.10.280.10">
    <property type="entry name" value="Helix-loop-helix DNA-binding domain"/>
    <property type="match status" value="1"/>
</dbReference>
<sequence length="232" mass="26808">MDQLIMQLLHGENESFWYETIPVTPTAFQPYPTTPGIQTAAAEKSGNMNKRMIEFLRKIAKDDGNHRGFKHKMNERTRREKEKKCYFTLYSMLPPGTKNDKNSIVQMATKRVQELQLVKKDLEERNKELQADNEGNKIRVRIGNPTCGVDSMLEALKCLKMLDSKPRTIRCSFTDQEFLAVLDTATQTKAADVEKAVTTALQEAERKLKQQQIYTNSEHEPYRHGREKRLLS</sequence>
<dbReference type="InterPro" id="IPR011598">
    <property type="entry name" value="bHLH_dom"/>
</dbReference>
<keyword evidence="9" id="KW-1185">Reference proteome</keyword>
<keyword evidence="2" id="KW-0805">Transcription regulation</keyword>
<evidence type="ECO:0000256" key="3">
    <source>
        <dbReference type="ARBA" id="ARBA00023125"/>
    </source>
</evidence>
<keyword evidence="6" id="KW-0175">Coiled coil</keyword>
<dbReference type="GO" id="GO:0003677">
    <property type="term" value="F:DNA binding"/>
    <property type="evidence" value="ECO:0007669"/>
    <property type="project" value="UniProtKB-KW"/>
</dbReference>
<evidence type="ECO:0000256" key="2">
    <source>
        <dbReference type="ARBA" id="ARBA00023015"/>
    </source>
</evidence>